<dbReference type="Pfam" id="PF00550">
    <property type="entry name" value="PP-binding"/>
    <property type="match status" value="1"/>
</dbReference>
<keyword evidence="14" id="KW-1185">Reference proteome</keyword>
<keyword evidence="6" id="KW-0511">Multifunctional enzyme</keyword>
<dbReference type="SMART" id="SM00825">
    <property type="entry name" value="PKS_KS"/>
    <property type="match status" value="1"/>
</dbReference>
<dbReference type="InterPro" id="IPR020841">
    <property type="entry name" value="PKS_Beta-ketoAc_synthase_dom"/>
</dbReference>
<dbReference type="FunFam" id="3.40.50.720:FF:000209">
    <property type="entry name" value="Polyketide synthase Pks12"/>
    <property type="match status" value="1"/>
</dbReference>
<dbReference type="InterPro" id="IPR049900">
    <property type="entry name" value="PKS_mFAS_DH"/>
</dbReference>
<feature type="domain" description="Carrier" evidence="10">
    <location>
        <begin position="2298"/>
        <end position="2377"/>
    </location>
</feature>
<dbReference type="Pfam" id="PF08659">
    <property type="entry name" value="KR"/>
    <property type="match status" value="1"/>
</dbReference>
<dbReference type="Pfam" id="PF14765">
    <property type="entry name" value="PS-DH"/>
    <property type="match status" value="1"/>
</dbReference>
<dbReference type="InterPro" id="IPR050091">
    <property type="entry name" value="PKS_NRPS_Biosynth_Enz"/>
</dbReference>
<evidence type="ECO:0000256" key="2">
    <source>
        <dbReference type="ARBA" id="ARBA00022553"/>
    </source>
</evidence>
<dbReference type="GO" id="GO:0004312">
    <property type="term" value="F:fatty acid synthase activity"/>
    <property type="evidence" value="ECO:0007669"/>
    <property type="project" value="TreeGrafter"/>
</dbReference>
<dbReference type="InterPro" id="IPR016036">
    <property type="entry name" value="Malonyl_transacylase_ACP-bd"/>
</dbReference>
<feature type="compositionally biased region" description="Low complexity" evidence="9">
    <location>
        <begin position="15"/>
        <end position="27"/>
    </location>
</feature>
<dbReference type="Pfam" id="PF00698">
    <property type="entry name" value="Acyl_transf_1"/>
    <property type="match status" value="1"/>
</dbReference>
<dbReference type="Proteomes" id="UP000250266">
    <property type="component" value="Unassembled WGS sequence"/>
</dbReference>
<feature type="active site" description="Proton acceptor; for dehydratase activity" evidence="8">
    <location>
        <position position="987"/>
    </location>
</feature>
<dbReference type="GO" id="GO:0006633">
    <property type="term" value="P:fatty acid biosynthetic process"/>
    <property type="evidence" value="ECO:0007669"/>
    <property type="project" value="InterPro"/>
</dbReference>
<dbReference type="Gene3D" id="3.40.366.10">
    <property type="entry name" value="Malonyl-Coenzyme A Acyl Carrier Protein, domain 2"/>
    <property type="match status" value="1"/>
</dbReference>
<sequence length="2381" mass="259218">MAPHSISPIPGQEHQPSYSSPSSNSQPKFEPIAIVGLACRLPGESSSGSKFWDLLVNGRSGQCDIPPSRFNVDGFYHPKGIDRPGSINMRGGYFLQEDIRAFENGFFGINNVEATYMDPQQRKVLEVVFECFESAGAPLEKISGSNTGCYVGNFTIDFPVMQGRDIDEMHRYTAIGGGSTIMSNRVSHAFNLTGPSFVLDTACSSSLYCLHAACAALEAGECDGAVVAAANLIQSIEQHASITKVGVLSKTSTCHTFDVTADGYGRADGVGALYLKRLSDAIRDGDPIRSVIRGTAVNSNGKTQGITLPSATGQEAVIRKAYRKAGLDFSDTAYVECHGTGTPVGDPIELEAVSLVFKGSHSSPLLVGSVKTNVGHSEAASGISSIIKVTMALESGFIPATIGVTQINPKIKATEWGIKIVTDAQNWPDETGKKPGHIIRRAGVNSFGYGGSNGHAILENATAHLPSNYGKASKTAEILGTRRLFLLPFSASTKEALEYRVTDLADYDLAATSVHDLAYTLGTRRSHLAKRGYIVASKSSLQNEMRLENLRTLPKEIGPSPSRYAFVFTGQGAQWPEMCKELFEEFPIFRNAVAEMDSVLQSLPHSPGWTLREAILEPRGTSNIMDPTQSQPTCTAIQVALVMLLESWGIAPSAVLGHSSGEIAAAFAAGFISSAQAIIIAYYRGYVVGKNVLDGAMIAAGLSSDEANDTIAALQLTGKIRVACVNSPQSVTVSGDAPAIEVLLNDLQVKGKFARKLQTGGRAYHSHHMLALGDEYQRLLEVTKIEEPSVKMPLGAIWVSSVTGEIISKESAGPSYWRKNLENPVEFANAVTRLSQEGTYHLIELGPHSALELPVKQIRPKLNIPEEDMPYSSAIVRNKDAVECVLNLVGRLYLHGSPISFGRVNESIQMGDRGSKLTYRVLHDLPTYRWTYAESPLWHESRLSSELRTRTHRRHELLGAKVPAGNGLELSWKNLLRVEDVPWLKDHKLEETIVFPGAGYLAMAIEAISQASGLAKDAKRTVHMRNFNILSALALSGELNTKVELFTTLRPTPITYASTSTEWWEFTVVSFADGVSTPHATGTMRITTDSCPLPTKVEVPRDALEPSAPRVWYEKLAKKGLNFGPQFRTITDFSICRLRTLQQCRATVPLLQDTDDEAYPIHPATIDAMLQSAIVACTAGNTRDLRAKVPTRIGSATFEIDDLDAKLAWSINSNAVVAGFGSAVINAELVNANGQVKVQLENVRVAPYEAAGQLETGGNQRHPMLRVLWKPDVSPGLMTAEDFTKYLHSVTAESGANLHGEGSLELAACLSLISHRNPYLRILELGNGAPESTKAALDVLLVDTAFARLLSYTTGRIDESGRLFGSKVDIKTGEAKKEEVLPWDPEFDLVILSDLGTSRLYLETRQKELKGLLFSGGIILALSQSPGAISFRDAGLTAIEAQMNSTNGYVTLAHRLEDDGVDIAINDGSIIVVEHALSALGDAIVQEVKTITGQNAKRVSFDDVSTETVPPGTTVFSLLESQSALLATMSDLEMSRVKVLTHNASNLVWITAGNLLHGQKPDHSLAFGLSRAVMMEQPSLRFFAYDVDNIDRNMHRTVRNVVSVFKRNPATLPDFEYIERDGIVHISRFIPDDHLNEAFRQNQGAETVELPLIEAQPAQISIKNPGQFDTIFFKQIGLPELGTDQVQVGVKAVGLNAKDFYALGGKLDTKNACCTLEFCGVVEQIGSGVTDLAIGDRVVVMAPGFFKTSEIVPTWACQKLQEDEDFNVMCTLPLVYGTAFYALHTKANIQPGESVLIHSGAGGVGIAAIQLAQLAGAEVFTTVSTDDKKEFLVKTFGVKPENVFTSRDTSFETSLMEATNGRGVDVVLNSLTGDLLHASWRCCGSFGRFIEIGKRDLTDAGRLPMDQFLKNASFIAFDLSELYSSSNPAHNRIWSSLLGQVLSLYRQKKIVEFPLEVFDIQDLPNAFRKFSSRNRMGKITINMERPESILKVEPFRYTMKFYKTKSYLMIGCLGGLGRSLTKWMLERGARKFVFLGRSALDKTPARRLVEDLTKLGAECKVVRGDVCSVSDIQELVKQADAPIGGVVQAAMGLNHALFSSMPNKYWHTGVDPKVQGTWNIHNSLKGNDKDLDFFLLTSSISGSVGTATESNYCAANYFLDNFARYRRSLGLPATSVGLGMISEVGYLHDNPEIESLLLRKGIQQINENEMLAIIDISLSRSIKIPHCYDIGAGAHILTGLEPFGVLELRKKGFSDSSPLFKGSRAAVLARALHNQEEGAITQDGDLPAEITKARESGVSLSDAITAHVAKRFGDLVLITADKVDIFKPLDSYGMDSMIAAEFRAWFYQTFKVDIPFLQLLSKTTTVASLSKIVLKEVEARQ</sequence>
<keyword evidence="3" id="KW-0808">Transferase</keyword>
<keyword evidence="1" id="KW-0596">Phosphopantetheine</keyword>
<dbReference type="CDD" id="cd05195">
    <property type="entry name" value="enoyl_red"/>
    <property type="match status" value="1"/>
</dbReference>
<dbReference type="InterPro" id="IPR016035">
    <property type="entry name" value="Acyl_Trfase/lysoPLipase"/>
</dbReference>
<dbReference type="InterPro" id="IPR032821">
    <property type="entry name" value="PKS_assoc"/>
</dbReference>
<accession>A0A8E2E1C7</accession>
<dbReference type="EMBL" id="KV745309">
    <property type="protein sequence ID" value="OCK75504.1"/>
    <property type="molecule type" value="Genomic_DNA"/>
</dbReference>
<feature type="region of interest" description="N-terminal hotdog fold" evidence="8">
    <location>
        <begin position="955"/>
        <end position="1091"/>
    </location>
</feature>
<dbReference type="SUPFAM" id="SSF50129">
    <property type="entry name" value="GroES-like"/>
    <property type="match status" value="1"/>
</dbReference>
<dbReference type="Pfam" id="PF00109">
    <property type="entry name" value="ketoacyl-synt"/>
    <property type="match status" value="1"/>
</dbReference>
<feature type="active site" description="Proton donor; for dehydratase activity" evidence="8">
    <location>
        <position position="1167"/>
    </location>
</feature>
<dbReference type="SMART" id="SM00826">
    <property type="entry name" value="PKS_DH"/>
    <property type="match status" value="1"/>
</dbReference>
<evidence type="ECO:0000259" key="12">
    <source>
        <dbReference type="PROSITE" id="PS52019"/>
    </source>
</evidence>
<dbReference type="InterPro" id="IPR049552">
    <property type="entry name" value="PKS_DH_N"/>
</dbReference>
<dbReference type="InterPro" id="IPR013968">
    <property type="entry name" value="PKS_KR"/>
</dbReference>
<dbReference type="PROSITE" id="PS52019">
    <property type="entry name" value="PKS_MFAS_DH"/>
    <property type="match status" value="1"/>
</dbReference>
<dbReference type="InterPro" id="IPR042104">
    <property type="entry name" value="PKS_dehydratase_sf"/>
</dbReference>
<dbReference type="InterPro" id="IPR036736">
    <property type="entry name" value="ACP-like_sf"/>
</dbReference>
<evidence type="ECO:0000256" key="3">
    <source>
        <dbReference type="ARBA" id="ARBA00022679"/>
    </source>
</evidence>
<dbReference type="InterPro" id="IPR013149">
    <property type="entry name" value="ADH-like_C"/>
</dbReference>
<feature type="region of interest" description="C-terminal hotdog fold" evidence="8">
    <location>
        <begin position="1104"/>
        <end position="1254"/>
    </location>
</feature>
<reference evidence="13 14" key="1">
    <citation type="journal article" date="2016" name="Nat. Commun.">
        <title>Ectomycorrhizal ecology is imprinted in the genome of the dominant symbiotic fungus Cenococcum geophilum.</title>
        <authorList>
            <consortium name="DOE Joint Genome Institute"/>
            <person name="Peter M."/>
            <person name="Kohler A."/>
            <person name="Ohm R.A."/>
            <person name="Kuo A."/>
            <person name="Krutzmann J."/>
            <person name="Morin E."/>
            <person name="Arend M."/>
            <person name="Barry K.W."/>
            <person name="Binder M."/>
            <person name="Choi C."/>
            <person name="Clum A."/>
            <person name="Copeland A."/>
            <person name="Grisel N."/>
            <person name="Haridas S."/>
            <person name="Kipfer T."/>
            <person name="LaButti K."/>
            <person name="Lindquist E."/>
            <person name="Lipzen A."/>
            <person name="Maire R."/>
            <person name="Meier B."/>
            <person name="Mihaltcheva S."/>
            <person name="Molinier V."/>
            <person name="Murat C."/>
            <person name="Poggeler S."/>
            <person name="Quandt C.A."/>
            <person name="Sperisen C."/>
            <person name="Tritt A."/>
            <person name="Tisserant E."/>
            <person name="Crous P.W."/>
            <person name="Henrissat B."/>
            <person name="Nehls U."/>
            <person name="Egli S."/>
            <person name="Spatafora J.W."/>
            <person name="Grigoriev I.V."/>
            <person name="Martin F.M."/>
        </authorList>
    </citation>
    <scope>NUCLEOTIDE SEQUENCE [LARGE SCALE GENOMIC DNA]</scope>
    <source>
        <strain evidence="13 14">CBS 459.81</strain>
    </source>
</reference>
<dbReference type="InterPro" id="IPR057326">
    <property type="entry name" value="KR_dom"/>
</dbReference>
<dbReference type="Gene3D" id="3.40.50.720">
    <property type="entry name" value="NAD(P)-binding Rossmann-like Domain"/>
    <property type="match status" value="2"/>
</dbReference>
<dbReference type="Pfam" id="PF00107">
    <property type="entry name" value="ADH_zinc_N"/>
    <property type="match status" value="1"/>
</dbReference>
<evidence type="ECO:0000256" key="4">
    <source>
        <dbReference type="ARBA" id="ARBA00022857"/>
    </source>
</evidence>
<dbReference type="InterPro" id="IPR016039">
    <property type="entry name" value="Thiolase-like"/>
</dbReference>
<dbReference type="GO" id="GO:1901336">
    <property type="term" value="P:lactone biosynthetic process"/>
    <property type="evidence" value="ECO:0007669"/>
    <property type="project" value="UniProtKB-ARBA"/>
</dbReference>
<dbReference type="SUPFAM" id="SSF47336">
    <property type="entry name" value="ACP-like"/>
    <property type="match status" value="1"/>
</dbReference>
<evidence type="ECO:0000313" key="14">
    <source>
        <dbReference type="Proteomes" id="UP000250266"/>
    </source>
</evidence>
<keyword evidence="2" id="KW-0597">Phosphoprotein</keyword>
<evidence type="ECO:0000259" key="10">
    <source>
        <dbReference type="PROSITE" id="PS50075"/>
    </source>
</evidence>
<dbReference type="PANTHER" id="PTHR43775">
    <property type="entry name" value="FATTY ACID SYNTHASE"/>
    <property type="match status" value="1"/>
</dbReference>
<dbReference type="Pfam" id="PF08240">
    <property type="entry name" value="ADH_N"/>
    <property type="match status" value="1"/>
</dbReference>
<dbReference type="Pfam" id="PF16197">
    <property type="entry name" value="KAsynt_C_assoc"/>
    <property type="match status" value="1"/>
</dbReference>
<dbReference type="InterPro" id="IPR020807">
    <property type="entry name" value="PKS_DH"/>
</dbReference>
<organism evidence="13 14">
    <name type="scientific">Lepidopterella palustris CBS 459.81</name>
    <dbReference type="NCBI Taxonomy" id="1314670"/>
    <lineage>
        <taxon>Eukaryota</taxon>
        <taxon>Fungi</taxon>
        <taxon>Dikarya</taxon>
        <taxon>Ascomycota</taxon>
        <taxon>Pezizomycotina</taxon>
        <taxon>Dothideomycetes</taxon>
        <taxon>Pleosporomycetidae</taxon>
        <taxon>Mytilinidiales</taxon>
        <taxon>Argynnaceae</taxon>
        <taxon>Lepidopterella</taxon>
    </lineage>
</organism>
<dbReference type="PROSITE" id="PS00606">
    <property type="entry name" value="KS3_1"/>
    <property type="match status" value="1"/>
</dbReference>
<dbReference type="SUPFAM" id="SSF53901">
    <property type="entry name" value="Thiolase-like"/>
    <property type="match status" value="1"/>
</dbReference>
<dbReference type="InterPro" id="IPR013154">
    <property type="entry name" value="ADH-like_N"/>
</dbReference>
<evidence type="ECO:0000256" key="8">
    <source>
        <dbReference type="PROSITE-ProRule" id="PRU01363"/>
    </source>
</evidence>
<dbReference type="GO" id="GO:0016491">
    <property type="term" value="F:oxidoreductase activity"/>
    <property type="evidence" value="ECO:0007669"/>
    <property type="project" value="UniProtKB-KW"/>
</dbReference>
<dbReference type="Gene3D" id="3.30.70.3290">
    <property type="match status" value="1"/>
</dbReference>
<dbReference type="InterPro" id="IPR014031">
    <property type="entry name" value="Ketoacyl_synth_C"/>
</dbReference>
<dbReference type="CDD" id="cd00833">
    <property type="entry name" value="PKS"/>
    <property type="match status" value="1"/>
</dbReference>
<dbReference type="GO" id="GO:0004315">
    <property type="term" value="F:3-oxoacyl-[acyl-carrier-protein] synthase activity"/>
    <property type="evidence" value="ECO:0007669"/>
    <property type="project" value="InterPro"/>
</dbReference>
<dbReference type="InterPro" id="IPR014043">
    <property type="entry name" value="Acyl_transferase_dom"/>
</dbReference>
<dbReference type="SUPFAM" id="SSF51735">
    <property type="entry name" value="NAD(P)-binding Rossmann-fold domains"/>
    <property type="match status" value="2"/>
</dbReference>
<dbReference type="GO" id="GO:0044550">
    <property type="term" value="P:secondary metabolite biosynthetic process"/>
    <property type="evidence" value="ECO:0007669"/>
    <property type="project" value="TreeGrafter"/>
</dbReference>
<dbReference type="InterPro" id="IPR018201">
    <property type="entry name" value="Ketoacyl_synth_AS"/>
</dbReference>
<dbReference type="Gene3D" id="3.90.180.10">
    <property type="entry name" value="Medium-chain alcohol dehydrogenases, catalytic domain"/>
    <property type="match status" value="1"/>
</dbReference>
<name>A0A8E2E1C7_9PEZI</name>
<keyword evidence="4" id="KW-0521">NADP</keyword>
<evidence type="ECO:0000256" key="1">
    <source>
        <dbReference type="ARBA" id="ARBA00022450"/>
    </source>
</evidence>
<evidence type="ECO:0000256" key="5">
    <source>
        <dbReference type="ARBA" id="ARBA00023002"/>
    </source>
</evidence>
<dbReference type="Pfam" id="PF02801">
    <property type="entry name" value="Ketoacyl-synt_C"/>
    <property type="match status" value="1"/>
</dbReference>
<dbReference type="InterPro" id="IPR014030">
    <property type="entry name" value="Ketoacyl_synth_N"/>
</dbReference>
<feature type="domain" description="PKS/mFAS DH" evidence="12">
    <location>
        <begin position="955"/>
        <end position="1254"/>
    </location>
</feature>
<dbReference type="Pfam" id="PF21089">
    <property type="entry name" value="PKS_DH_N"/>
    <property type="match status" value="1"/>
</dbReference>
<evidence type="ECO:0000256" key="9">
    <source>
        <dbReference type="SAM" id="MobiDB-lite"/>
    </source>
</evidence>
<dbReference type="SMART" id="SM00827">
    <property type="entry name" value="PKS_AT"/>
    <property type="match status" value="1"/>
</dbReference>
<keyword evidence="5" id="KW-0560">Oxidoreductase</keyword>
<dbReference type="OrthoDB" id="329835at2759"/>
<evidence type="ECO:0000256" key="6">
    <source>
        <dbReference type="ARBA" id="ARBA00023268"/>
    </source>
</evidence>
<dbReference type="PROSITE" id="PS50075">
    <property type="entry name" value="CARRIER"/>
    <property type="match status" value="1"/>
</dbReference>
<dbReference type="InterPro" id="IPR009081">
    <property type="entry name" value="PP-bd_ACP"/>
</dbReference>
<dbReference type="InterPro" id="IPR001227">
    <property type="entry name" value="Ac_transferase_dom_sf"/>
</dbReference>
<feature type="region of interest" description="Disordered" evidence="9">
    <location>
        <begin position="1"/>
        <end position="27"/>
    </location>
</feature>
<dbReference type="SUPFAM" id="SSF55048">
    <property type="entry name" value="Probable ACP-binding domain of malonyl-CoA ACP transacylase"/>
    <property type="match status" value="1"/>
</dbReference>
<dbReference type="PANTHER" id="PTHR43775:SF50">
    <property type="entry name" value="HIGHLY REDUCING POLYKETIDE SYNTHASE SRDA"/>
    <property type="match status" value="1"/>
</dbReference>
<keyword evidence="7" id="KW-0012">Acyltransferase</keyword>
<proteinExistence type="predicted"/>
<dbReference type="InterPro" id="IPR036291">
    <property type="entry name" value="NAD(P)-bd_dom_sf"/>
</dbReference>
<dbReference type="Gene3D" id="3.40.47.10">
    <property type="match status" value="1"/>
</dbReference>
<evidence type="ECO:0000259" key="11">
    <source>
        <dbReference type="PROSITE" id="PS52004"/>
    </source>
</evidence>
<dbReference type="Gene3D" id="3.10.129.110">
    <property type="entry name" value="Polyketide synthase dehydratase"/>
    <property type="match status" value="1"/>
</dbReference>
<protein>
    <submittedName>
        <fullName evidence="13">Reducing type I polyketide synthase 10</fullName>
    </submittedName>
</protein>
<dbReference type="SMART" id="SM00822">
    <property type="entry name" value="PKS_KR"/>
    <property type="match status" value="1"/>
</dbReference>
<dbReference type="InterPro" id="IPR020843">
    <property type="entry name" value="ER"/>
</dbReference>
<dbReference type="InterPro" id="IPR049551">
    <property type="entry name" value="PKS_DH_C"/>
</dbReference>
<dbReference type="SMART" id="SM00829">
    <property type="entry name" value="PKS_ER"/>
    <property type="match status" value="1"/>
</dbReference>
<feature type="domain" description="Ketosynthase family 3 (KS3)" evidence="11">
    <location>
        <begin position="29"/>
        <end position="460"/>
    </location>
</feature>
<dbReference type="Gene3D" id="1.10.1200.10">
    <property type="entry name" value="ACP-like"/>
    <property type="match status" value="1"/>
</dbReference>
<evidence type="ECO:0000256" key="7">
    <source>
        <dbReference type="ARBA" id="ARBA00023315"/>
    </source>
</evidence>
<dbReference type="PROSITE" id="PS52004">
    <property type="entry name" value="KS3_2"/>
    <property type="match status" value="1"/>
</dbReference>
<gene>
    <name evidence="13" type="ORF">K432DRAFT_429373</name>
</gene>
<dbReference type="SUPFAM" id="SSF52151">
    <property type="entry name" value="FabD/lysophospholipase-like"/>
    <property type="match status" value="1"/>
</dbReference>
<dbReference type="InterPro" id="IPR011032">
    <property type="entry name" value="GroES-like_sf"/>
</dbReference>
<evidence type="ECO:0000313" key="13">
    <source>
        <dbReference type="EMBL" id="OCK75504.1"/>
    </source>
</evidence>